<evidence type="ECO:0000259" key="6">
    <source>
        <dbReference type="Pfam" id="PF15503"/>
    </source>
</evidence>
<evidence type="ECO:0000256" key="5">
    <source>
        <dbReference type="SAM" id="MobiDB-lite"/>
    </source>
</evidence>
<proteinExistence type="inferred from homology"/>
<organism evidence="7 8">
    <name type="scientific">Drosophila suzukii</name>
    <name type="common">Spotted-wing drosophila fruit fly</name>
    <dbReference type="NCBI Taxonomy" id="28584"/>
    <lineage>
        <taxon>Eukaryota</taxon>
        <taxon>Metazoa</taxon>
        <taxon>Ecdysozoa</taxon>
        <taxon>Arthropoda</taxon>
        <taxon>Hexapoda</taxon>
        <taxon>Insecta</taxon>
        <taxon>Pterygota</taxon>
        <taxon>Neoptera</taxon>
        <taxon>Endopterygota</taxon>
        <taxon>Diptera</taxon>
        <taxon>Brachycera</taxon>
        <taxon>Muscomorpha</taxon>
        <taxon>Ephydroidea</taxon>
        <taxon>Drosophilidae</taxon>
        <taxon>Drosophila</taxon>
        <taxon>Sophophora</taxon>
    </lineage>
</organism>
<dbReference type="GeneID" id="108005078"/>
<evidence type="ECO:0000313" key="7">
    <source>
        <dbReference type="Proteomes" id="UP001652628"/>
    </source>
</evidence>
<feature type="region of interest" description="Disordered" evidence="5">
    <location>
        <begin position="142"/>
        <end position="161"/>
    </location>
</feature>
<keyword evidence="3" id="KW-0206">Cytoskeleton</keyword>
<evidence type="ECO:0000256" key="4">
    <source>
        <dbReference type="ARBA" id="ARBA00029452"/>
    </source>
</evidence>
<comment type="subcellular location">
    <subcellularLocation>
        <location evidence="1">Cytoplasm</location>
        <location evidence="1">Cytoskeleton</location>
        <location evidence="1">Microtubule organizing center</location>
        <location evidence="1">Centrosome</location>
        <location evidence="1">Centriole</location>
    </subcellularLocation>
</comment>
<evidence type="ECO:0000256" key="3">
    <source>
        <dbReference type="ARBA" id="ARBA00023212"/>
    </source>
</evidence>
<evidence type="ECO:0000256" key="1">
    <source>
        <dbReference type="ARBA" id="ARBA00004114"/>
    </source>
</evidence>
<protein>
    <submittedName>
        <fullName evidence="8">Protein PPP1R35 homolog</fullName>
    </submittedName>
</protein>
<evidence type="ECO:0000256" key="2">
    <source>
        <dbReference type="ARBA" id="ARBA00022490"/>
    </source>
</evidence>
<gene>
    <name evidence="8" type="primary">Rcd4</name>
</gene>
<dbReference type="GO" id="GO:0005814">
    <property type="term" value="C:centriole"/>
    <property type="evidence" value="ECO:0007669"/>
    <property type="project" value="UniProtKB-SubCell"/>
</dbReference>
<feature type="compositionally biased region" description="Basic and acidic residues" evidence="5">
    <location>
        <begin position="147"/>
        <end position="158"/>
    </location>
</feature>
<reference evidence="7" key="1">
    <citation type="submission" date="2025-05" db="UniProtKB">
        <authorList>
            <consortium name="RefSeq"/>
        </authorList>
    </citation>
    <scope>NUCLEOTIDE SEQUENCE [LARGE SCALE GENOMIC DNA]</scope>
</reference>
<keyword evidence="2" id="KW-0963">Cytoplasm</keyword>
<name>A0AB39YXA3_DROSZ</name>
<feature type="domain" description="Protein phosphatase 1 regulatory subunit 35 C-terminal" evidence="6">
    <location>
        <begin position="100"/>
        <end position="178"/>
    </location>
</feature>
<dbReference type="Proteomes" id="UP001652628">
    <property type="component" value="Chromosome 2L"/>
</dbReference>
<dbReference type="RefSeq" id="XP_016923726.3">
    <property type="nucleotide sequence ID" value="XM_017068237.4"/>
</dbReference>
<reference evidence="8" key="2">
    <citation type="submission" date="2025-08" db="UniProtKB">
        <authorList>
            <consortium name="RefSeq"/>
        </authorList>
    </citation>
    <scope>IDENTIFICATION</scope>
</reference>
<evidence type="ECO:0000313" key="8">
    <source>
        <dbReference type="RefSeq" id="XP_016923726.3"/>
    </source>
</evidence>
<keyword evidence="7" id="KW-1185">Reference proteome</keyword>
<accession>A0AB39YXA3</accession>
<sequence length="201" mass="22611">MPHKRKTRLHVNQRNCTTRRVQLTPSAPPNVHVESCNGHAAEIPTPACPRAKKCQLKISSKPFSLDKLAVPQYNTTVRKQKEVRIISSVVLDKKFSPEGMASIAPKVTQKMNFPMDQAVFHDLVTLNVNDSILVPKKSSFTASKSKTSKETEPNKLKGEPQLADYAEKVEPLEMAIPEPELHLDFTPEPFDFLGAYKKIFY</sequence>
<comment type="similarity">
    <text evidence="4">Belongs to the PPP1R35 family.</text>
</comment>
<dbReference type="AlphaFoldDB" id="A0AB39YXA3"/>
<dbReference type="Pfam" id="PF15503">
    <property type="entry name" value="PPP1R35_C"/>
    <property type="match status" value="1"/>
</dbReference>
<dbReference type="InterPro" id="IPR029135">
    <property type="entry name" value="PPP1R35_C"/>
</dbReference>